<name>A0A0D8FUL9_9ACTN</name>
<dbReference type="NCBIfam" id="TIGR00526">
    <property type="entry name" value="folB_dom"/>
    <property type="match status" value="1"/>
</dbReference>
<evidence type="ECO:0000259" key="1">
    <source>
        <dbReference type="SMART" id="SM00905"/>
    </source>
</evidence>
<accession>A0A0D8FUL9</accession>
<dbReference type="SMART" id="SM00905">
    <property type="entry name" value="FolB"/>
    <property type="match status" value="1"/>
</dbReference>
<dbReference type="STRING" id="1121877.FEAC_13090"/>
<proteinExistence type="predicted"/>
<dbReference type="GeneID" id="78372525"/>
<dbReference type="SUPFAM" id="SSF55620">
    <property type="entry name" value="Tetrahydrobiopterin biosynthesis enzymes-like"/>
    <property type="match status" value="1"/>
</dbReference>
<dbReference type="EMBL" id="JXUW01000009">
    <property type="protein sequence ID" value="KJE76983.1"/>
    <property type="molecule type" value="Genomic_DNA"/>
</dbReference>
<protein>
    <submittedName>
        <fullName evidence="2">Putative dihydroneopterin aldolase</fullName>
        <ecNumber evidence="2">4.1.2.25</ecNumber>
    </submittedName>
</protein>
<keyword evidence="3" id="KW-1185">Reference proteome</keyword>
<dbReference type="GO" id="GO:0006760">
    <property type="term" value="P:folic acid-containing compound metabolic process"/>
    <property type="evidence" value="ECO:0007669"/>
    <property type="project" value="InterPro"/>
</dbReference>
<dbReference type="InterPro" id="IPR006157">
    <property type="entry name" value="FolB_dom"/>
</dbReference>
<dbReference type="Gene3D" id="3.30.1130.10">
    <property type="match status" value="1"/>
</dbReference>
<sequence length="129" mass="14144">MSDVIEIARIELMTHVGLTEAERSTPQPIVIGIRLILDIERGQRDYLGATFDYAVIDRVIPTALMPAPRLLETLAERIIDGIVRDADCTRVDTIEVSVTKCKPPLELICDGVTVTLATQLRDDSAAAQS</sequence>
<gene>
    <name evidence="2" type="primary">folB</name>
    <name evidence="2" type="ORF">FEAC_13090</name>
</gene>
<dbReference type="Pfam" id="PF02152">
    <property type="entry name" value="FolB"/>
    <property type="match status" value="1"/>
</dbReference>
<comment type="caution">
    <text evidence="2">The sequence shown here is derived from an EMBL/GenBank/DDBJ whole genome shotgun (WGS) entry which is preliminary data.</text>
</comment>
<reference evidence="2 3" key="1">
    <citation type="submission" date="2015-01" db="EMBL/GenBank/DDBJ databases">
        <title>Draft genome of the acidophilic iron oxidizer Ferrimicrobium acidiphilum strain T23.</title>
        <authorList>
            <person name="Poehlein A."/>
            <person name="Eisen S."/>
            <person name="Schloemann M."/>
            <person name="Johnson B.D."/>
            <person name="Daniel R."/>
            <person name="Muehling M."/>
        </authorList>
    </citation>
    <scope>NUCLEOTIDE SEQUENCE [LARGE SCALE GENOMIC DNA]</scope>
    <source>
        <strain evidence="2 3">T23</strain>
    </source>
</reference>
<evidence type="ECO:0000313" key="3">
    <source>
        <dbReference type="Proteomes" id="UP000032336"/>
    </source>
</evidence>
<dbReference type="AlphaFoldDB" id="A0A0D8FUL9"/>
<dbReference type="OrthoDB" id="3212934at2"/>
<dbReference type="RefSeq" id="WP_035391013.1">
    <property type="nucleotide sequence ID" value="NZ_JQKF01000035.1"/>
</dbReference>
<feature type="domain" description="Dihydroneopterin aldolase/epimerase" evidence="1">
    <location>
        <begin position="5"/>
        <end position="118"/>
    </location>
</feature>
<organism evidence="2 3">
    <name type="scientific">Ferrimicrobium acidiphilum DSM 19497</name>
    <dbReference type="NCBI Taxonomy" id="1121877"/>
    <lineage>
        <taxon>Bacteria</taxon>
        <taxon>Bacillati</taxon>
        <taxon>Actinomycetota</taxon>
        <taxon>Acidimicrobiia</taxon>
        <taxon>Acidimicrobiales</taxon>
        <taxon>Acidimicrobiaceae</taxon>
        <taxon>Ferrimicrobium</taxon>
    </lineage>
</organism>
<dbReference type="EC" id="4.1.2.25" evidence="2"/>
<dbReference type="eggNOG" id="COG1539">
    <property type="taxonomic scope" value="Bacteria"/>
</dbReference>
<dbReference type="InterPro" id="IPR043133">
    <property type="entry name" value="GTP-CH-I_C/QueF"/>
</dbReference>
<keyword evidence="2" id="KW-0456">Lyase</keyword>
<dbReference type="GO" id="GO:0004150">
    <property type="term" value="F:dihydroneopterin aldolase activity"/>
    <property type="evidence" value="ECO:0007669"/>
    <property type="project" value="UniProtKB-EC"/>
</dbReference>
<dbReference type="Proteomes" id="UP000032336">
    <property type="component" value="Unassembled WGS sequence"/>
</dbReference>
<evidence type="ECO:0000313" key="2">
    <source>
        <dbReference type="EMBL" id="KJE76983.1"/>
    </source>
</evidence>